<feature type="transmembrane region" description="Helical" evidence="5">
    <location>
        <begin position="242"/>
        <end position="259"/>
    </location>
</feature>
<evidence type="ECO:0000256" key="4">
    <source>
        <dbReference type="ARBA" id="ARBA00023136"/>
    </source>
</evidence>
<keyword evidence="8" id="KW-1185">Reference proteome</keyword>
<feature type="domain" description="Major facilitator superfamily (MFS) profile" evidence="6">
    <location>
        <begin position="1"/>
        <end position="426"/>
    </location>
</feature>
<dbReference type="InterPro" id="IPR049680">
    <property type="entry name" value="FLVCR1-2_SLC49-like"/>
</dbReference>
<accession>A0AAN7SGW4</accession>
<dbReference type="InterPro" id="IPR011701">
    <property type="entry name" value="MFS"/>
</dbReference>
<protein>
    <recommendedName>
        <fullName evidence="6">Major facilitator superfamily (MFS) profile domain-containing protein</fullName>
    </recommendedName>
</protein>
<dbReference type="AlphaFoldDB" id="A0AAN7SGW4"/>
<dbReference type="PROSITE" id="PS50850">
    <property type="entry name" value="MFS"/>
    <property type="match status" value="1"/>
</dbReference>
<feature type="transmembrane region" description="Helical" evidence="5">
    <location>
        <begin position="332"/>
        <end position="355"/>
    </location>
</feature>
<evidence type="ECO:0000313" key="8">
    <source>
        <dbReference type="Proteomes" id="UP001353858"/>
    </source>
</evidence>
<gene>
    <name evidence="7" type="ORF">RN001_007595</name>
</gene>
<keyword evidence="3 5" id="KW-1133">Transmembrane helix</keyword>
<dbReference type="Proteomes" id="UP001353858">
    <property type="component" value="Unassembled WGS sequence"/>
</dbReference>
<feature type="transmembrane region" description="Helical" evidence="5">
    <location>
        <begin position="65"/>
        <end position="85"/>
    </location>
</feature>
<dbReference type="PANTHER" id="PTHR10924:SF4">
    <property type="entry name" value="GH15861P"/>
    <property type="match status" value="1"/>
</dbReference>
<evidence type="ECO:0000259" key="6">
    <source>
        <dbReference type="PROSITE" id="PS50850"/>
    </source>
</evidence>
<dbReference type="GO" id="GO:0097037">
    <property type="term" value="P:heme export"/>
    <property type="evidence" value="ECO:0007669"/>
    <property type="project" value="TreeGrafter"/>
</dbReference>
<dbReference type="GO" id="GO:0015232">
    <property type="term" value="F:heme transmembrane transporter activity"/>
    <property type="evidence" value="ECO:0007669"/>
    <property type="project" value="TreeGrafter"/>
</dbReference>
<name>A0AAN7SGW4_9COLE</name>
<feature type="transmembrane region" description="Helical" evidence="5">
    <location>
        <begin position="117"/>
        <end position="139"/>
    </location>
</feature>
<dbReference type="EMBL" id="JARPUR010000003">
    <property type="protein sequence ID" value="KAK4879449.1"/>
    <property type="molecule type" value="Genomic_DNA"/>
</dbReference>
<evidence type="ECO:0000256" key="2">
    <source>
        <dbReference type="ARBA" id="ARBA00022692"/>
    </source>
</evidence>
<dbReference type="Gene3D" id="1.20.1250.20">
    <property type="entry name" value="MFS general substrate transporter like domains"/>
    <property type="match status" value="2"/>
</dbReference>
<dbReference type="InterPro" id="IPR020846">
    <property type="entry name" value="MFS_dom"/>
</dbReference>
<feature type="transmembrane region" description="Helical" evidence="5">
    <location>
        <begin position="279"/>
        <end position="299"/>
    </location>
</feature>
<keyword evidence="4 5" id="KW-0472">Membrane</keyword>
<feature type="transmembrane region" description="Helical" evidence="5">
    <location>
        <begin position="25"/>
        <end position="45"/>
    </location>
</feature>
<evidence type="ECO:0000313" key="7">
    <source>
        <dbReference type="EMBL" id="KAK4879449.1"/>
    </source>
</evidence>
<comment type="subcellular location">
    <subcellularLocation>
        <location evidence="1">Membrane</location>
        <topology evidence="1">Multi-pass membrane protein</topology>
    </subcellularLocation>
</comment>
<dbReference type="SUPFAM" id="SSF103473">
    <property type="entry name" value="MFS general substrate transporter"/>
    <property type="match status" value="1"/>
</dbReference>
<proteinExistence type="predicted"/>
<dbReference type="GO" id="GO:0020037">
    <property type="term" value="F:heme binding"/>
    <property type="evidence" value="ECO:0007669"/>
    <property type="project" value="TreeGrafter"/>
</dbReference>
<sequence length="431" mass="48386">MVLEANNQQISTTELQETKLYKKRWLILLLYVIVIPCDAMQWNQYVTVADVIADYYNVSYEDVDWTSLITSLCFMIFSLPCCYIVDKYGNRGSAIVSGIGTSIGAWIKVASVSADRFWLVIFSQAVMAVTHAPMLNMAPKIAANWFGPDEVSIACAIGITGMQIGLAFGFVLPPLLIRKETVKIDLFKTNIGVAVICTIAALLIFFFFTDKPPVPPSYAVINQNHKIKYIESTKKVLKNKSFLLLLLGYGLTLAIYVVFQTVLNQLILKLYPDGSEDVGLIGLLMIVMSICGTIFAAFLIDKLKTFRLLLIFFGLFVTLTLIAFTFTLDLNIIYPYILCSLFGFSTASFWSVSLQITIETVYPEPEVIIFGYLNAFGQLLGIGYTYAYSYFLYEISDFWANCFLCISSLICLLITICTKFDLNRTNINTKQ</sequence>
<feature type="transmembrane region" description="Helical" evidence="5">
    <location>
        <begin position="92"/>
        <end position="111"/>
    </location>
</feature>
<feature type="transmembrane region" description="Helical" evidence="5">
    <location>
        <begin position="398"/>
        <end position="417"/>
    </location>
</feature>
<feature type="transmembrane region" description="Helical" evidence="5">
    <location>
        <begin position="367"/>
        <end position="386"/>
    </location>
</feature>
<organism evidence="7 8">
    <name type="scientific">Aquatica leii</name>
    <dbReference type="NCBI Taxonomy" id="1421715"/>
    <lineage>
        <taxon>Eukaryota</taxon>
        <taxon>Metazoa</taxon>
        <taxon>Ecdysozoa</taxon>
        <taxon>Arthropoda</taxon>
        <taxon>Hexapoda</taxon>
        <taxon>Insecta</taxon>
        <taxon>Pterygota</taxon>
        <taxon>Neoptera</taxon>
        <taxon>Endopterygota</taxon>
        <taxon>Coleoptera</taxon>
        <taxon>Polyphaga</taxon>
        <taxon>Elateriformia</taxon>
        <taxon>Elateroidea</taxon>
        <taxon>Lampyridae</taxon>
        <taxon>Luciolinae</taxon>
        <taxon>Aquatica</taxon>
    </lineage>
</organism>
<evidence type="ECO:0000256" key="5">
    <source>
        <dbReference type="SAM" id="Phobius"/>
    </source>
</evidence>
<evidence type="ECO:0000256" key="3">
    <source>
        <dbReference type="ARBA" id="ARBA00022989"/>
    </source>
</evidence>
<dbReference type="GO" id="GO:0016020">
    <property type="term" value="C:membrane"/>
    <property type="evidence" value="ECO:0007669"/>
    <property type="project" value="UniProtKB-SubCell"/>
</dbReference>
<comment type="caution">
    <text evidence="7">The sequence shown here is derived from an EMBL/GenBank/DDBJ whole genome shotgun (WGS) entry which is preliminary data.</text>
</comment>
<dbReference type="InterPro" id="IPR036259">
    <property type="entry name" value="MFS_trans_sf"/>
</dbReference>
<feature type="transmembrane region" description="Helical" evidence="5">
    <location>
        <begin position="151"/>
        <end position="171"/>
    </location>
</feature>
<evidence type="ECO:0000256" key="1">
    <source>
        <dbReference type="ARBA" id="ARBA00004141"/>
    </source>
</evidence>
<feature type="transmembrane region" description="Helical" evidence="5">
    <location>
        <begin position="191"/>
        <end position="208"/>
    </location>
</feature>
<dbReference type="Pfam" id="PF07690">
    <property type="entry name" value="MFS_1"/>
    <property type="match status" value="1"/>
</dbReference>
<keyword evidence="2 5" id="KW-0812">Transmembrane</keyword>
<dbReference type="PANTHER" id="PTHR10924">
    <property type="entry name" value="MAJOR FACILITATOR SUPERFAMILY PROTEIN-RELATED"/>
    <property type="match status" value="1"/>
</dbReference>
<reference evidence="8" key="1">
    <citation type="submission" date="2023-01" db="EMBL/GenBank/DDBJ databases">
        <title>Key to firefly adult light organ development and bioluminescence: homeobox transcription factors regulate luciferase expression and transportation to peroxisome.</title>
        <authorList>
            <person name="Fu X."/>
        </authorList>
    </citation>
    <scope>NUCLEOTIDE SEQUENCE [LARGE SCALE GENOMIC DNA]</scope>
</reference>
<feature type="transmembrane region" description="Helical" evidence="5">
    <location>
        <begin position="306"/>
        <end position="326"/>
    </location>
</feature>